<keyword evidence="2" id="KW-1185">Reference proteome</keyword>
<comment type="caution">
    <text evidence="1">The sequence shown here is derived from an EMBL/GenBank/DDBJ whole genome shotgun (WGS) entry which is preliminary data.</text>
</comment>
<name>A0ABT3X0W0_9BACL</name>
<dbReference type="EMBL" id="JAPMLT010000005">
    <property type="protein sequence ID" value="MCX7570549.1"/>
    <property type="molecule type" value="Genomic_DNA"/>
</dbReference>
<protein>
    <submittedName>
        <fullName evidence="1">Uncharacterized protein</fullName>
    </submittedName>
</protein>
<evidence type="ECO:0000313" key="1">
    <source>
        <dbReference type="EMBL" id="MCX7570549.1"/>
    </source>
</evidence>
<reference evidence="1 2" key="1">
    <citation type="submission" date="2022-11" db="EMBL/GenBank/DDBJ databases">
        <title>Study of microbial diversity in lake waters.</title>
        <authorList>
            <person name="Zhang J."/>
        </authorList>
    </citation>
    <scope>NUCLEOTIDE SEQUENCE [LARGE SCALE GENOMIC DNA]</scope>
    <source>
        <strain evidence="1 2">DT12</strain>
    </source>
</reference>
<organism evidence="1 2">
    <name type="scientific">Tumebacillus lacus</name>
    <dbReference type="NCBI Taxonomy" id="2995335"/>
    <lineage>
        <taxon>Bacteria</taxon>
        <taxon>Bacillati</taxon>
        <taxon>Bacillota</taxon>
        <taxon>Bacilli</taxon>
        <taxon>Bacillales</taxon>
        <taxon>Alicyclobacillaceae</taxon>
        <taxon>Tumebacillus</taxon>
    </lineage>
</organism>
<sequence length="75" mass="8339">MKKSLPVALMLVMGVAIGVLSSFVSSHSPSTEAESQDSTNKMSEAAAIWFLIENKNQIMELIRDQQQLQDLQLPY</sequence>
<gene>
    <name evidence="1" type="ORF">OS242_11300</name>
</gene>
<proteinExistence type="predicted"/>
<accession>A0ABT3X0W0</accession>
<dbReference type="RefSeq" id="WP_267151801.1">
    <property type="nucleotide sequence ID" value="NZ_JAPMLT010000005.1"/>
</dbReference>
<evidence type="ECO:0000313" key="2">
    <source>
        <dbReference type="Proteomes" id="UP001208017"/>
    </source>
</evidence>
<dbReference type="Proteomes" id="UP001208017">
    <property type="component" value="Unassembled WGS sequence"/>
</dbReference>